<dbReference type="AlphaFoldDB" id="A0A2A2MBF6"/>
<dbReference type="InterPro" id="IPR013046">
    <property type="entry name" value="GpV/Gp45"/>
</dbReference>
<sequence length="212" mass="22676">MSTQSQLSEISRLLRNLIRTGVVSEVDTDGALCRVQTGELQTGWINWLARRAGRSRDWWAPSVGEQVLLLAVGGELDTAFVLTGIYCDEFPAPSASADGWRVEFPDGAVIEYEPDTGKLTVSGIKSADVTASASVVVTCPSVTVTASQNITLDTPEVICTNKLTTGSIEVQKGGKMRGTIEHEGKFTSNGVQIDDHDHGGVEHGNSRTEGTR</sequence>
<reference evidence="4 5" key="1">
    <citation type="submission" date="2017-08" db="EMBL/GenBank/DDBJ databases">
        <title>Draft Genome Sequence of Hafnia alvei CITHA-6 Isolated from Raw Bovine Milk.</title>
        <authorList>
            <person name="Culligan E.P."/>
            <person name="Mcsweeney A."/>
            <person name="O'Doherty C."/>
            <person name="Gleeson E."/>
            <person name="O'Riordan D."/>
            <person name="Sleator R.D."/>
        </authorList>
    </citation>
    <scope>NUCLEOTIDE SEQUENCE [LARGE SCALE GENOMIC DNA]</scope>
    <source>
        <strain evidence="4 5">CITHA-6</strain>
    </source>
</reference>
<keyword evidence="5" id="KW-1185">Reference proteome</keyword>
<dbReference type="EMBL" id="NQMS01000005">
    <property type="protein sequence ID" value="PAV96129.1"/>
    <property type="molecule type" value="Genomic_DNA"/>
</dbReference>
<dbReference type="Gene3D" id="6.20.150.10">
    <property type="match status" value="1"/>
</dbReference>
<organism evidence="4 5">
    <name type="scientific">Hafnia paralvei</name>
    <dbReference type="NCBI Taxonomy" id="546367"/>
    <lineage>
        <taxon>Bacteria</taxon>
        <taxon>Pseudomonadati</taxon>
        <taxon>Pseudomonadota</taxon>
        <taxon>Gammaproteobacteria</taxon>
        <taxon>Enterobacterales</taxon>
        <taxon>Hafniaceae</taxon>
        <taxon>Hafnia</taxon>
    </lineage>
</organism>
<feature type="region of interest" description="Disordered" evidence="1">
    <location>
        <begin position="185"/>
        <end position="212"/>
    </location>
</feature>
<dbReference type="Pfam" id="PF04717">
    <property type="entry name" value="Phage_base_V"/>
    <property type="match status" value="1"/>
</dbReference>
<evidence type="ECO:0000313" key="5">
    <source>
        <dbReference type="Proteomes" id="UP000218796"/>
    </source>
</evidence>
<feature type="compositionally biased region" description="Basic and acidic residues" evidence="1">
    <location>
        <begin position="193"/>
        <end position="212"/>
    </location>
</feature>
<evidence type="ECO:0000313" key="4">
    <source>
        <dbReference type="EMBL" id="PAV96129.1"/>
    </source>
</evidence>
<dbReference type="InterPro" id="IPR006531">
    <property type="entry name" value="Gp5/Vgr_OB"/>
</dbReference>
<dbReference type="Pfam" id="PF18715">
    <property type="entry name" value="Phage_spike"/>
    <property type="match status" value="1"/>
</dbReference>
<dbReference type="Proteomes" id="UP000218796">
    <property type="component" value="Unassembled WGS sequence"/>
</dbReference>
<dbReference type="OrthoDB" id="4931325at2"/>
<name>A0A2A2MBF6_9GAMM</name>
<protein>
    <submittedName>
        <fullName evidence="4">Baseplate assembly protein</fullName>
    </submittedName>
</protein>
<evidence type="ECO:0000256" key="1">
    <source>
        <dbReference type="SAM" id="MobiDB-lite"/>
    </source>
</evidence>
<dbReference type="InterPro" id="IPR037026">
    <property type="entry name" value="Vgr_OB-fold_dom_sf"/>
</dbReference>
<feature type="domain" description="Gp5/Type VI secretion system Vgr protein OB-fold" evidence="2">
    <location>
        <begin position="19"/>
        <end position="86"/>
    </location>
</feature>
<dbReference type="InterPro" id="IPR040629">
    <property type="entry name" value="Phage_spike"/>
</dbReference>
<evidence type="ECO:0000259" key="3">
    <source>
        <dbReference type="Pfam" id="PF18715"/>
    </source>
</evidence>
<dbReference type="Gene3D" id="2.40.50.230">
    <property type="entry name" value="Gp5 N-terminal domain"/>
    <property type="match status" value="1"/>
</dbReference>
<evidence type="ECO:0000259" key="2">
    <source>
        <dbReference type="Pfam" id="PF04717"/>
    </source>
</evidence>
<comment type="caution">
    <text evidence="4">The sequence shown here is derived from an EMBL/GenBank/DDBJ whole genome shotgun (WGS) entry which is preliminary data.</text>
</comment>
<gene>
    <name evidence="4" type="ORF">CJD50_14035</name>
</gene>
<dbReference type="NCBIfam" id="TIGR01644">
    <property type="entry name" value="phage_P2_V"/>
    <property type="match status" value="1"/>
</dbReference>
<proteinExistence type="predicted"/>
<dbReference type="RefSeq" id="WP_095661593.1">
    <property type="nucleotide sequence ID" value="NZ_NQMS01000005.1"/>
</dbReference>
<feature type="domain" description="Phage spike trimer" evidence="3">
    <location>
        <begin position="138"/>
        <end position="189"/>
    </location>
</feature>
<accession>A0A2A2MBF6</accession>